<dbReference type="PANTHER" id="PTHR23513:SF11">
    <property type="entry name" value="STAPHYLOFERRIN A TRANSPORTER"/>
    <property type="match status" value="1"/>
</dbReference>
<dbReference type="Pfam" id="PF05977">
    <property type="entry name" value="MFS_3"/>
    <property type="match status" value="1"/>
</dbReference>
<feature type="transmembrane region" description="Helical" evidence="7">
    <location>
        <begin position="384"/>
        <end position="406"/>
    </location>
</feature>
<keyword evidence="4 7" id="KW-0812">Transmembrane</keyword>
<feature type="transmembrane region" description="Helical" evidence="7">
    <location>
        <begin position="179"/>
        <end position="201"/>
    </location>
</feature>
<feature type="transmembrane region" description="Helical" evidence="7">
    <location>
        <begin position="267"/>
        <end position="286"/>
    </location>
</feature>
<protein>
    <submittedName>
        <fullName evidence="9">MFS transporter</fullName>
    </submittedName>
</protein>
<name>A0ABP8FMN5_9BACT</name>
<dbReference type="Proteomes" id="UP001501207">
    <property type="component" value="Unassembled WGS sequence"/>
</dbReference>
<evidence type="ECO:0000313" key="9">
    <source>
        <dbReference type="EMBL" id="GAA4307245.1"/>
    </source>
</evidence>
<gene>
    <name evidence="9" type="ORF">GCM10023143_13630</name>
</gene>
<dbReference type="PANTHER" id="PTHR23513">
    <property type="entry name" value="INTEGRAL MEMBRANE EFFLUX PROTEIN-RELATED"/>
    <property type="match status" value="1"/>
</dbReference>
<dbReference type="InterPro" id="IPR036259">
    <property type="entry name" value="MFS_trans_sf"/>
</dbReference>
<keyword evidence="6 7" id="KW-0472">Membrane</keyword>
<keyword evidence="5 7" id="KW-1133">Transmembrane helix</keyword>
<comment type="caution">
    <text evidence="9">The sequence shown here is derived from an EMBL/GenBank/DDBJ whole genome shotgun (WGS) entry which is preliminary data.</text>
</comment>
<comment type="subcellular location">
    <subcellularLocation>
        <location evidence="1">Cell membrane</location>
        <topology evidence="1">Multi-pass membrane protein</topology>
    </subcellularLocation>
</comment>
<accession>A0ABP8FMN5</accession>
<keyword evidence="10" id="KW-1185">Reference proteome</keyword>
<dbReference type="PROSITE" id="PS50850">
    <property type="entry name" value="MFS"/>
    <property type="match status" value="1"/>
</dbReference>
<feature type="transmembrane region" description="Helical" evidence="7">
    <location>
        <begin position="222"/>
        <end position="247"/>
    </location>
</feature>
<dbReference type="EMBL" id="BAABFN010000002">
    <property type="protein sequence ID" value="GAA4307245.1"/>
    <property type="molecule type" value="Genomic_DNA"/>
</dbReference>
<evidence type="ECO:0000256" key="6">
    <source>
        <dbReference type="ARBA" id="ARBA00023136"/>
    </source>
</evidence>
<sequence length="430" mass="46622">MAIYDMRSVSKMNTFRAFRSPNYTLYFTGRSFSQFGTWMQRTAVVWVIYTLTHSSFMLGLTVFAEQFPSFLLSIFGGIAADRYDRYKIIKITQAASMVQASLLAVLMISGHYRVWEILTLSAVLGIINAFDVPARQSMIHEVLHDEADLPNALSLNSAMASLARLLGPAASGIILEKFGAGVCFFLNAASFGGVILSLVFMKLPPYAPPAIKKKVMSELVEGFAYLKQAPTIGLTILILALVSLLVIPYDTLLPVYAKDIFKGNAATFGYITSFIGLGAVGGTIILASLKKGADLKKLLLISIIMLGVGLIAFSHTRNFTLALLFVMLPGFGTVAQNTISNIIVQSESAPHMRGRAISIMIMAMFGMLPLGSLLVGAVSQRIGAPNTLLCQGITGLAIAAVFYYLLSRHKLDRADKQHPAATEKLVMEKA</sequence>
<evidence type="ECO:0000256" key="5">
    <source>
        <dbReference type="ARBA" id="ARBA00022989"/>
    </source>
</evidence>
<feature type="transmembrane region" description="Helical" evidence="7">
    <location>
        <begin position="298"/>
        <end position="315"/>
    </location>
</feature>
<organism evidence="9 10">
    <name type="scientific">Compostibacter hankyongensis</name>
    <dbReference type="NCBI Taxonomy" id="1007089"/>
    <lineage>
        <taxon>Bacteria</taxon>
        <taxon>Pseudomonadati</taxon>
        <taxon>Bacteroidota</taxon>
        <taxon>Chitinophagia</taxon>
        <taxon>Chitinophagales</taxon>
        <taxon>Chitinophagaceae</taxon>
        <taxon>Compostibacter</taxon>
    </lineage>
</organism>
<reference evidence="10" key="1">
    <citation type="journal article" date="2019" name="Int. J. Syst. Evol. Microbiol.">
        <title>The Global Catalogue of Microorganisms (GCM) 10K type strain sequencing project: providing services to taxonomists for standard genome sequencing and annotation.</title>
        <authorList>
            <consortium name="The Broad Institute Genomics Platform"/>
            <consortium name="The Broad Institute Genome Sequencing Center for Infectious Disease"/>
            <person name="Wu L."/>
            <person name="Ma J."/>
        </authorList>
    </citation>
    <scope>NUCLEOTIDE SEQUENCE [LARGE SCALE GENOMIC DNA]</scope>
    <source>
        <strain evidence="10">JCM 17664</strain>
    </source>
</reference>
<evidence type="ECO:0000313" key="10">
    <source>
        <dbReference type="Proteomes" id="UP001501207"/>
    </source>
</evidence>
<feature type="transmembrane region" description="Helical" evidence="7">
    <location>
        <begin position="321"/>
        <end position="344"/>
    </location>
</feature>
<keyword evidence="2" id="KW-0813">Transport</keyword>
<evidence type="ECO:0000256" key="1">
    <source>
        <dbReference type="ARBA" id="ARBA00004651"/>
    </source>
</evidence>
<dbReference type="CDD" id="cd06173">
    <property type="entry name" value="MFS_MefA_like"/>
    <property type="match status" value="1"/>
</dbReference>
<keyword evidence="3" id="KW-1003">Cell membrane</keyword>
<evidence type="ECO:0000256" key="4">
    <source>
        <dbReference type="ARBA" id="ARBA00022692"/>
    </source>
</evidence>
<evidence type="ECO:0000256" key="2">
    <source>
        <dbReference type="ARBA" id="ARBA00022448"/>
    </source>
</evidence>
<proteinExistence type="predicted"/>
<evidence type="ECO:0000259" key="8">
    <source>
        <dbReference type="PROSITE" id="PS50850"/>
    </source>
</evidence>
<feature type="domain" description="Major facilitator superfamily (MFS) profile" evidence="8">
    <location>
        <begin position="1"/>
        <end position="410"/>
    </location>
</feature>
<dbReference type="Gene3D" id="1.20.1250.20">
    <property type="entry name" value="MFS general substrate transporter like domains"/>
    <property type="match status" value="1"/>
</dbReference>
<dbReference type="InterPro" id="IPR020846">
    <property type="entry name" value="MFS_dom"/>
</dbReference>
<evidence type="ECO:0000256" key="7">
    <source>
        <dbReference type="SAM" id="Phobius"/>
    </source>
</evidence>
<dbReference type="InterPro" id="IPR010290">
    <property type="entry name" value="TM_effector"/>
</dbReference>
<dbReference type="SUPFAM" id="SSF103473">
    <property type="entry name" value="MFS general substrate transporter"/>
    <property type="match status" value="1"/>
</dbReference>
<feature type="transmembrane region" description="Helical" evidence="7">
    <location>
        <begin position="356"/>
        <end position="378"/>
    </location>
</feature>
<evidence type="ECO:0000256" key="3">
    <source>
        <dbReference type="ARBA" id="ARBA00022475"/>
    </source>
</evidence>